<evidence type="ECO:0000256" key="18">
    <source>
        <dbReference type="SAM" id="Phobius"/>
    </source>
</evidence>
<evidence type="ECO:0000256" key="6">
    <source>
        <dbReference type="ARBA" id="ARBA00022723"/>
    </source>
</evidence>
<keyword evidence="21" id="KW-1185">Reference proteome</keyword>
<dbReference type="PANTHER" id="PTHR11878">
    <property type="entry name" value="SODIUM/CALCIUM EXCHANGER"/>
    <property type="match status" value="1"/>
</dbReference>
<keyword evidence="11 18" id="KW-1133">Transmembrane helix</keyword>
<keyword evidence="6" id="KW-0479">Metal-binding</keyword>
<proteinExistence type="inferred from homology"/>
<dbReference type="InterPro" id="IPR044880">
    <property type="entry name" value="NCX_ion-bd_dom_sf"/>
</dbReference>
<protein>
    <recommendedName>
        <fullName evidence="19">Calx-beta domain-containing protein</fullName>
    </recommendedName>
</protein>
<dbReference type="EMBL" id="BRXY01000338">
    <property type="protein sequence ID" value="GMH88114.1"/>
    <property type="molecule type" value="Genomic_DNA"/>
</dbReference>
<keyword evidence="4" id="KW-1003">Cell membrane</keyword>
<keyword evidence="7" id="KW-0732">Signal</keyword>
<dbReference type="InterPro" id="IPR051171">
    <property type="entry name" value="CaCA"/>
</dbReference>
<dbReference type="AlphaFoldDB" id="A0A9W7EPG0"/>
<evidence type="ECO:0000256" key="2">
    <source>
        <dbReference type="ARBA" id="ARBA00007489"/>
    </source>
</evidence>
<sequence>MSNETLICEPGMWLPILGEINEDGELQWPRGVLMILYLFGMLWSFAGVGIVADCFMAGIETVTAATHTIKTPGGGSAEVKVWNETVANLTLMALGSSAPEIMLSVIGIMGTDYYAEELGPSTIVGSAAFNLLMIIAYCIVGIPPADGENETGMRRVSDMGVFTVTGFFSIFAYVWLLIILMVVTPNKVGIEEGVLTFLYFPLVVGLAYGADRNWFKGDKINPNQHILSVAGHEFRAYEASALLKQAGKGASGDMDAEETAAFLTRMAMAQNKPSRAQLRINAMRQLTGGKRVVPKNVGKASDYVSKLPTLDELHETPEVNFASGEYSVLESGGMIAVSVVRLPAKGPFTVKYSTEGVTATAGEDFEAVAGTLEFKDGEEEKEIQIKIKDDDEVEDDETFMVKIAEPSVGIIGPFASTTVTIIDDDEPGEIGIKEKNVSVTVLEKEEKAHVMISRINGSAGPISCDYKTTAGTAAEGTDYKPATGTLTFEAGQISKKVDVTIIDTGAYEKNATFTVELTNFKGPETRSKGFADHKTTATVTIVHDAAAKEMVDNVTKMMNMNMEQYNVGSASWGGQFSEALEIGCEDGETPSTGDYVMHYITVPWKLVFAIIPPTTYGGGWVCFFSALVMVGVTTIIIGDIAALFGCVYGLDKATTAITFVALGTSLPDTFASKSAAVGDDTADAAIGNVTGSNAVNVFLGLGLPWMIAAFKWVGSGPDNAWYAKYGIPVFTDGMDVRMGVDVTAADDASKITWIAGTDVQKCELCAKEVPIGEAAFIMPAGTLGLSVATFCTCALVCFAILVYRRGACGAELGGPPGPAKVHAIILVGLWFTYIVVSILGNKGVIG</sequence>
<organism evidence="20 21">
    <name type="scientific">Triparma strigata</name>
    <dbReference type="NCBI Taxonomy" id="1606541"/>
    <lineage>
        <taxon>Eukaryota</taxon>
        <taxon>Sar</taxon>
        <taxon>Stramenopiles</taxon>
        <taxon>Ochrophyta</taxon>
        <taxon>Bolidophyceae</taxon>
        <taxon>Parmales</taxon>
        <taxon>Triparmaceae</taxon>
        <taxon>Triparma</taxon>
    </lineage>
</organism>
<keyword evidence="16" id="KW-0739">Sodium transport</keyword>
<accession>A0A9W7EPG0</accession>
<dbReference type="SMART" id="SM00237">
    <property type="entry name" value="Calx_beta"/>
    <property type="match status" value="2"/>
</dbReference>
<feature type="transmembrane region" description="Helical" evidence="18">
    <location>
        <begin position="31"/>
        <end position="52"/>
    </location>
</feature>
<dbReference type="InterPro" id="IPR038081">
    <property type="entry name" value="CalX-like_sf"/>
</dbReference>
<comment type="similarity">
    <text evidence="2">Belongs to the Ca(2+):cation antiporter (CaCA) (TC 2.A.19) family. SLC8 subfamily.</text>
</comment>
<evidence type="ECO:0000256" key="4">
    <source>
        <dbReference type="ARBA" id="ARBA00022475"/>
    </source>
</evidence>
<dbReference type="Proteomes" id="UP001165085">
    <property type="component" value="Unassembled WGS sequence"/>
</dbReference>
<evidence type="ECO:0000256" key="15">
    <source>
        <dbReference type="ARBA" id="ARBA00023180"/>
    </source>
</evidence>
<keyword evidence="5 18" id="KW-0812">Transmembrane</keyword>
<dbReference type="PANTHER" id="PTHR11878:SF65">
    <property type="entry name" value="NA_CA-EXCHANGE PROTEIN, ISOFORM G"/>
    <property type="match status" value="1"/>
</dbReference>
<dbReference type="Gene3D" id="1.20.1420.30">
    <property type="entry name" value="NCX, central ion-binding region"/>
    <property type="match status" value="2"/>
</dbReference>
<feature type="transmembrane region" description="Helical" evidence="18">
    <location>
        <begin position="122"/>
        <end position="140"/>
    </location>
</feature>
<feature type="transmembrane region" description="Helical" evidence="18">
    <location>
        <begin position="89"/>
        <end position="110"/>
    </location>
</feature>
<reference evidence="21" key="1">
    <citation type="journal article" date="2023" name="Commun. Biol.">
        <title>Genome analysis of Parmales, the sister group of diatoms, reveals the evolutionary specialization of diatoms from phago-mixotrophs to photoautotrophs.</title>
        <authorList>
            <person name="Ban H."/>
            <person name="Sato S."/>
            <person name="Yoshikawa S."/>
            <person name="Yamada K."/>
            <person name="Nakamura Y."/>
            <person name="Ichinomiya M."/>
            <person name="Sato N."/>
            <person name="Blanc-Mathieu R."/>
            <person name="Endo H."/>
            <person name="Kuwata A."/>
            <person name="Ogata H."/>
        </authorList>
    </citation>
    <scope>NUCLEOTIDE SEQUENCE [LARGE SCALE GENOMIC DNA]</scope>
    <source>
        <strain evidence="21">NIES 3701</strain>
    </source>
</reference>
<evidence type="ECO:0000256" key="9">
    <source>
        <dbReference type="ARBA" id="ARBA00022837"/>
    </source>
</evidence>
<comment type="catalytic activity">
    <reaction evidence="17">
        <text>Ca(2+)(in) + 3 Na(+)(out) = Ca(2+)(out) + 3 Na(+)(in)</text>
        <dbReference type="Rhea" id="RHEA:69955"/>
        <dbReference type="ChEBI" id="CHEBI:29101"/>
        <dbReference type="ChEBI" id="CHEBI:29108"/>
    </reaction>
</comment>
<evidence type="ECO:0000256" key="1">
    <source>
        <dbReference type="ARBA" id="ARBA00004651"/>
    </source>
</evidence>
<evidence type="ECO:0000256" key="8">
    <source>
        <dbReference type="ARBA" id="ARBA00022737"/>
    </source>
</evidence>
<evidence type="ECO:0000256" key="13">
    <source>
        <dbReference type="ARBA" id="ARBA00023065"/>
    </source>
</evidence>
<keyword evidence="10" id="KW-0112">Calmodulin-binding</keyword>
<dbReference type="GO" id="GO:0005432">
    <property type="term" value="F:calcium:sodium antiporter activity"/>
    <property type="evidence" value="ECO:0007669"/>
    <property type="project" value="InterPro"/>
</dbReference>
<dbReference type="Gene3D" id="2.60.40.2030">
    <property type="match status" value="2"/>
</dbReference>
<dbReference type="Pfam" id="PF01699">
    <property type="entry name" value="Na_Ca_ex"/>
    <property type="match status" value="2"/>
</dbReference>
<evidence type="ECO:0000259" key="19">
    <source>
        <dbReference type="SMART" id="SM00237"/>
    </source>
</evidence>
<comment type="subcellular location">
    <subcellularLocation>
        <location evidence="1">Cell membrane</location>
        <topology evidence="1">Multi-pass membrane protein</topology>
    </subcellularLocation>
</comment>
<dbReference type="InterPro" id="IPR004837">
    <property type="entry name" value="NaCa_Exmemb"/>
</dbReference>
<dbReference type="Pfam" id="PF03160">
    <property type="entry name" value="Calx-beta"/>
    <property type="match status" value="1"/>
</dbReference>
<dbReference type="OrthoDB" id="418484at2759"/>
<dbReference type="InterPro" id="IPR004836">
    <property type="entry name" value="Na_Ca_Ex"/>
</dbReference>
<keyword evidence="8" id="KW-0677">Repeat</keyword>
<keyword evidence="13" id="KW-0406">Ion transport</keyword>
<evidence type="ECO:0000256" key="16">
    <source>
        <dbReference type="ARBA" id="ARBA00023201"/>
    </source>
</evidence>
<dbReference type="PRINTS" id="PR01259">
    <property type="entry name" value="NACAEXCHNGR"/>
</dbReference>
<evidence type="ECO:0000256" key="14">
    <source>
        <dbReference type="ARBA" id="ARBA00023136"/>
    </source>
</evidence>
<evidence type="ECO:0000256" key="11">
    <source>
        <dbReference type="ARBA" id="ARBA00022989"/>
    </source>
</evidence>
<keyword evidence="9" id="KW-0106">Calcium</keyword>
<feature type="domain" description="Calx-beta" evidence="19">
    <location>
        <begin position="306"/>
        <end position="404"/>
    </location>
</feature>
<feature type="transmembrane region" description="Helical" evidence="18">
    <location>
        <begin position="783"/>
        <end position="803"/>
    </location>
</feature>
<evidence type="ECO:0000256" key="7">
    <source>
        <dbReference type="ARBA" id="ARBA00022729"/>
    </source>
</evidence>
<evidence type="ECO:0000256" key="3">
    <source>
        <dbReference type="ARBA" id="ARBA00022448"/>
    </source>
</evidence>
<feature type="transmembrane region" description="Helical" evidence="18">
    <location>
        <begin position="161"/>
        <end position="182"/>
    </location>
</feature>
<keyword evidence="3" id="KW-0813">Transport</keyword>
<dbReference type="GO" id="GO:0007154">
    <property type="term" value="P:cell communication"/>
    <property type="evidence" value="ECO:0007669"/>
    <property type="project" value="InterPro"/>
</dbReference>
<dbReference type="SUPFAM" id="SSF141072">
    <property type="entry name" value="CalX-like"/>
    <property type="match status" value="2"/>
</dbReference>
<comment type="caution">
    <text evidence="20">The sequence shown here is derived from an EMBL/GenBank/DDBJ whole genome shotgun (WGS) entry which is preliminary data.</text>
</comment>
<keyword evidence="14 18" id="KW-0472">Membrane</keyword>
<name>A0A9W7EPG0_9STRA</name>
<evidence type="ECO:0000313" key="20">
    <source>
        <dbReference type="EMBL" id="GMH88114.1"/>
    </source>
</evidence>
<feature type="transmembrane region" description="Helical" evidence="18">
    <location>
        <begin position="823"/>
        <end position="840"/>
    </location>
</feature>
<evidence type="ECO:0000313" key="21">
    <source>
        <dbReference type="Proteomes" id="UP001165085"/>
    </source>
</evidence>
<feature type="domain" description="Calx-beta" evidence="19">
    <location>
        <begin position="417"/>
        <end position="518"/>
    </location>
</feature>
<feature type="transmembrane region" description="Helical" evidence="18">
    <location>
        <begin position="194"/>
        <end position="210"/>
    </location>
</feature>
<evidence type="ECO:0000256" key="5">
    <source>
        <dbReference type="ARBA" id="ARBA00022692"/>
    </source>
</evidence>
<dbReference type="GO" id="GO:0098703">
    <property type="term" value="P:calcium ion import across plasma membrane"/>
    <property type="evidence" value="ECO:0007669"/>
    <property type="project" value="TreeGrafter"/>
</dbReference>
<gene>
    <name evidence="20" type="ORF">TrST_g6161</name>
</gene>
<dbReference type="GO" id="GO:0046872">
    <property type="term" value="F:metal ion binding"/>
    <property type="evidence" value="ECO:0007669"/>
    <property type="project" value="UniProtKB-KW"/>
</dbReference>
<dbReference type="InterPro" id="IPR003644">
    <property type="entry name" value="Calx_beta"/>
</dbReference>
<dbReference type="GO" id="GO:0005886">
    <property type="term" value="C:plasma membrane"/>
    <property type="evidence" value="ECO:0007669"/>
    <property type="project" value="UniProtKB-SubCell"/>
</dbReference>
<evidence type="ECO:0000256" key="12">
    <source>
        <dbReference type="ARBA" id="ARBA00023053"/>
    </source>
</evidence>
<evidence type="ECO:0000256" key="17">
    <source>
        <dbReference type="ARBA" id="ARBA00033667"/>
    </source>
</evidence>
<evidence type="ECO:0000256" key="10">
    <source>
        <dbReference type="ARBA" id="ARBA00022860"/>
    </source>
</evidence>
<keyword evidence="12" id="KW-0915">Sodium</keyword>
<keyword evidence="15" id="KW-0325">Glycoprotein</keyword>
<dbReference type="GO" id="GO:0005516">
    <property type="term" value="F:calmodulin binding"/>
    <property type="evidence" value="ECO:0007669"/>
    <property type="project" value="UniProtKB-KW"/>
</dbReference>